<dbReference type="AlphaFoldDB" id="A0A0P6WBM2"/>
<gene>
    <name evidence="4" type="ORF">ABB55_20620</name>
</gene>
<keyword evidence="2" id="KW-0012">Acyltransferase</keyword>
<sequence>MPLDETTPAVAIRPLDATPETIAALADLLIETVAHGGSVSFMHPLARADAEAFWTGSLAAAARGGRVVFGAFLGDRLAGTVTLLLDCPPNQPHRGEIAKMMTAVADRRRGIGRALLEAAERVAVARGRTLLVLDTATDEGAAWLYEKAGFHFAGEIPDYALKPHGGLTGTLIYWKRIGAAA</sequence>
<evidence type="ECO:0000313" key="4">
    <source>
        <dbReference type="EMBL" id="KPL56040.1"/>
    </source>
</evidence>
<organism evidence="4 5">
    <name type="scientific">Prosthecodimorpha hirschii</name>
    <dbReference type="NCBI Taxonomy" id="665126"/>
    <lineage>
        <taxon>Bacteria</taxon>
        <taxon>Pseudomonadati</taxon>
        <taxon>Pseudomonadota</taxon>
        <taxon>Alphaproteobacteria</taxon>
        <taxon>Hyphomicrobiales</taxon>
        <taxon>Ancalomicrobiaceae</taxon>
        <taxon>Prosthecodimorpha</taxon>
    </lineage>
</organism>
<dbReference type="GO" id="GO:0016747">
    <property type="term" value="F:acyltransferase activity, transferring groups other than amino-acyl groups"/>
    <property type="evidence" value="ECO:0007669"/>
    <property type="project" value="InterPro"/>
</dbReference>
<proteinExistence type="predicted"/>
<dbReference type="Proteomes" id="UP000048984">
    <property type="component" value="Unassembled WGS sequence"/>
</dbReference>
<reference evidence="4 5" key="1">
    <citation type="submission" date="2015-09" db="EMBL/GenBank/DDBJ databases">
        <authorList>
            <person name="Jackson K.R."/>
            <person name="Lunt B.L."/>
            <person name="Fisher J.N.B."/>
            <person name="Gardner A.V."/>
            <person name="Bailey M.E."/>
            <person name="Deus L.M."/>
            <person name="Earl A.S."/>
            <person name="Gibby P.D."/>
            <person name="Hartmann K.A."/>
            <person name="Liu J.E."/>
            <person name="Manci A.M."/>
            <person name="Nielsen D.A."/>
            <person name="Solomon M.B."/>
            <person name="Breakwell D.P."/>
            <person name="Burnett S.H."/>
            <person name="Grose J.H."/>
        </authorList>
    </citation>
    <scope>NUCLEOTIDE SEQUENCE [LARGE SCALE GENOMIC DNA]</scope>
    <source>
        <strain evidence="4 5">16</strain>
    </source>
</reference>
<name>A0A0P6WBM2_9HYPH</name>
<evidence type="ECO:0000313" key="5">
    <source>
        <dbReference type="Proteomes" id="UP000048984"/>
    </source>
</evidence>
<dbReference type="PANTHER" id="PTHR43877:SF2">
    <property type="entry name" value="AMINOALKYLPHOSPHONATE N-ACETYLTRANSFERASE-RELATED"/>
    <property type="match status" value="1"/>
</dbReference>
<feature type="domain" description="N-acetyltransferase" evidence="3">
    <location>
        <begin position="10"/>
        <end position="178"/>
    </location>
</feature>
<dbReference type="STRING" id="665126.ABB55_20620"/>
<protein>
    <submittedName>
        <fullName evidence="4">GNAT family acetyltransferase</fullName>
    </submittedName>
</protein>
<dbReference type="Gene3D" id="3.40.630.30">
    <property type="match status" value="1"/>
</dbReference>
<evidence type="ECO:0000256" key="2">
    <source>
        <dbReference type="ARBA" id="ARBA00023315"/>
    </source>
</evidence>
<evidence type="ECO:0000259" key="3">
    <source>
        <dbReference type="PROSITE" id="PS51186"/>
    </source>
</evidence>
<dbReference type="PANTHER" id="PTHR43877">
    <property type="entry name" value="AMINOALKYLPHOSPHONATE N-ACETYLTRANSFERASE-RELATED-RELATED"/>
    <property type="match status" value="1"/>
</dbReference>
<dbReference type="InterPro" id="IPR000182">
    <property type="entry name" value="GNAT_dom"/>
</dbReference>
<keyword evidence="1 4" id="KW-0808">Transferase</keyword>
<reference evidence="4 5" key="2">
    <citation type="submission" date="2015-10" db="EMBL/GenBank/DDBJ databases">
        <title>Draft Genome Sequence of Prosthecomicrobium hirschii ATCC 27832.</title>
        <authorList>
            <person name="Daniel J."/>
            <person name="Givan S.A."/>
            <person name="Brun Y.V."/>
            <person name="Brown P.J."/>
        </authorList>
    </citation>
    <scope>NUCLEOTIDE SEQUENCE [LARGE SCALE GENOMIC DNA]</scope>
    <source>
        <strain evidence="4 5">16</strain>
    </source>
</reference>
<accession>A0A0P6WBM2</accession>
<dbReference type="EMBL" id="LJYW01000001">
    <property type="protein sequence ID" value="KPL56040.1"/>
    <property type="molecule type" value="Genomic_DNA"/>
</dbReference>
<dbReference type="PROSITE" id="PS51186">
    <property type="entry name" value="GNAT"/>
    <property type="match status" value="1"/>
</dbReference>
<keyword evidence="5" id="KW-1185">Reference proteome</keyword>
<dbReference type="InterPro" id="IPR016181">
    <property type="entry name" value="Acyl_CoA_acyltransferase"/>
</dbReference>
<dbReference type="Pfam" id="PF00583">
    <property type="entry name" value="Acetyltransf_1"/>
    <property type="match status" value="1"/>
</dbReference>
<comment type="caution">
    <text evidence="4">The sequence shown here is derived from an EMBL/GenBank/DDBJ whole genome shotgun (WGS) entry which is preliminary data.</text>
</comment>
<dbReference type="SUPFAM" id="SSF55729">
    <property type="entry name" value="Acyl-CoA N-acyltransferases (Nat)"/>
    <property type="match status" value="1"/>
</dbReference>
<dbReference type="CDD" id="cd04301">
    <property type="entry name" value="NAT_SF"/>
    <property type="match status" value="1"/>
</dbReference>
<dbReference type="InterPro" id="IPR050832">
    <property type="entry name" value="Bact_Acetyltransf"/>
</dbReference>
<evidence type="ECO:0000256" key="1">
    <source>
        <dbReference type="ARBA" id="ARBA00022679"/>
    </source>
</evidence>